<evidence type="ECO:0008006" key="5">
    <source>
        <dbReference type="Google" id="ProtNLM"/>
    </source>
</evidence>
<dbReference type="OrthoDB" id="1896086at2759"/>
<gene>
    <name evidence="3" type="ORF">AK830_g4435</name>
</gene>
<feature type="chain" id="PRO_5006135949" description="Ecp2 effector protein domain-containing protein" evidence="2">
    <location>
        <begin position="20"/>
        <end position="601"/>
    </location>
</feature>
<evidence type="ECO:0000313" key="3">
    <source>
        <dbReference type="EMBL" id="KPM42160.1"/>
    </source>
</evidence>
<organism evidence="3 4">
    <name type="scientific">Neonectria ditissima</name>
    <dbReference type="NCBI Taxonomy" id="78410"/>
    <lineage>
        <taxon>Eukaryota</taxon>
        <taxon>Fungi</taxon>
        <taxon>Dikarya</taxon>
        <taxon>Ascomycota</taxon>
        <taxon>Pezizomycotina</taxon>
        <taxon>Sordariomycetes</taxon>
        <taxon>Hypocreomycetidae</taxon>
        <taxon>Hypocreales</taxon>
        <taxon>Nectriaceae</taxon>
        <taxon>Neonectria</taxon>
    </lineage>
</organism>
<keyword evidence="4" id="KW-1185">Reference proteome</keyword>
<feature type="region of interest" description="Disordered" evidence="1">
    <location>
        <begin position="338"/>
        <end position="358"/>
    </location>
</feature>
<feature type="compositionally biased region" description="Polar residues" evidence="1">
    <location>
        <begin position="340"/>
        <end position="356"/>
    </location>
</feature>
<keyword evidence="2" id="KW-0732">Signal</keyword>
<evidence type="ECO:0000256" key="2">
    <source>
        <dbReference type="SAM" id="SignalP"/>
    </source>
</evidence>
<evidence type="ECO:0000256" key="1">
    <source>
        <dbReference type="SAM" id="MobiDB-lite"/>
    </source>
</evidence>
<feature type="signal peptide" evidence="2">
    <location>
        <begin position="1"/>
        <end position="19"/>
    </location>
</feature>
<evidence type="ECO:0000313" key="4">
    <source>
        <dbReference type="Proteomes" id="UP000050424"/>
    </source>
</evidence>
<reference evidence="3 4" key="1">
    <citation type="submission" date="2015-09" db="EMBL/GenBank/DDBJ databases">
        <title>Draft genome of a European isolate of the apple canker pathogen Neonectria ditissima.</title>
        <authorList>
            <person name="Gomez-Cortecero A."/>
            <person name="Harrison R.J."/>
            <person name="Armitage A.D."/>
        </authorList>
    </citation>
    <scope>NUCLEOTIDE SEQUENCE [LARGE SCALE GENOMIC DNA]</scope>
    <source>
        <strain evidence="3 4">R09/05</strain>
    </source>
</reference>
<dbReference type="EMBL" id="LKCW01000053">
    <property type="protein sequence ID" value="KPM42160.1"/>
    <property type="molecule type" value="Genomic_DNA"/>
</dbReference>
<accession>A0A0P7BLE1</accession>
<dbReference type="AlphaFoldDB" id="A0A0P7BLE1"/>
<protein>
    <recommendedName>
        <fullName evidence="5">Ecp2 effector protein domain-containing protein</fullName>
    </recommendedName>
</protein>
<dbReference type="Proteomes" id="UP000050424">
    <property type="component" value="Unassembled WGS sequence"/>
</dbReference>
<sequence>MLLQPSLFLVLSSVSFCFGQDATPTVTVPDDGLGVMAIVPTTTGQIGINPVDIPPPESFSAKIGVDSDYLTEVVVDESTSTKWIGVETDFGIATITTTDQDGTPKETTVPQGIRAVLNEGKLEITLSQWFKDQMVDIASNLPAVSLRKRRVWDPRKHQHVETRAVDVSSLTQRITRFGYGIVQHPAARFQLGLASGQIAYASGNDTAVLAESEQMVSFVDEDIVSSVAQNIEAEAVAAGDTEALATLGSASVGILGSLAFFFGTVTILEDLWKLRADPQPPMPFYRVKHEDDSCPDHDLACAGTLCQGHKGKCTDSFYFGADWVGVEDEIQQFVFGSDPDATQSIPQPSCTSSSGGDRNLAQRGVRCLVSFCEDNPKLSEAIDKTMKTSDLGLDSYEGWTFDFELETTAEKGCSAYDCVDLFGKFAKCTYGSHTKYKTGKLELECGIAKYAMHNPDDGEETPEEKPKTALKMQNDKCYGADDFGDHGDIQKRLVREYSGWACAATAIDPVKAGEKDTFRHFNTVESGVPYQYNIYWKDGCELETGQTEMYPANPLDEDKPRHTKCQEILIDNYKRCINGGVGGSIKAGCLVYEFKAEKASD</sequence>
<dbReference type="STRING" id="78410.A0A0P7BLE1"/>
<comment type="caution">
    <text evidence="3">The sequence shown here is derived from an EMBL/GenBank/DDBJ whole genome shotgun (WGS) entry which is preliminary data.</text>
</comment>
<name>A0A0P7BLE1_9HYPO</name>
<proteinExistence type="predicted"/>